<dbReference type="InterPro" id="IPR029021">
    <property type="entry name" value="Prot-tyrosine_phosphatase-like"/>
</dbReference>
<dbReference type="CDD" id="cd14498">
    <property type="entry name" value="DSP"/>
    <property type="match status" value="1"/>
</dbReference>
<protein>
    <recommendedName>
        <fullName evidence="6">Protein-tyrosine-phosphatase</fullName>
    </recommendedName>
</protein>
<reference evidence="4 5" key="1">
    <citation type="journal article" date="2017" name="Curr. Biol.">
        <title>Genome architecture and evolution of a unichromosomal asexual nematode.</title>
        <authorList>
            <person name="Fradin H."/>
            <person name="Zegar C."/>
            <person name="Gutwein M."/>
            <person name="Lucas J."/>
            <person name="Kovtun M."/>
            <person name="Corcoran D."/>
            <person name="Baugh L.R."/>
            <person name="Kiontke K."/>
            <person name="Gunsalus K."/>
            <person name="Fitch D.H."/>
            <person name="Piano F."/>
        </authorList>
    </citation>
    <scope>NUCLEOTIDE SEQUENCE [LARGE SCALE GENOMIC DNA]</scope>
    <source>
        <strain evidence="4">PF1309</strain>
    </source>
</reference>
<evidence type="ECO:0000313" key="4">
    <source>
        <dbReference type="EMBL" id="PAV68377.1"/>
    </source>
</evidence>
<organism evidence="4 5">
    <name type="scientific">Diploscapter pachys</name>
    <dbReference type="NCBI Taxonomy" id="2018661"/>
    <lineage>
        <taxon>Eukaryota</taxon>
        <taxon>Metazoa</taxon>
        <taxon>Ecdysozoa</taxon>
        <taxon>Nematoda</taxon>
        <taxon>Chromadorea</taxon>
        <taxon>Rhabditida</taxon>
        <taxon>Rhabditina</taxon>
        <taxon>Rhabditomorpha</taxon>
        <taxon>Rhabditoidea</taxon>
        <taxon>Rhabditidae</taxon>
        <taxon>Diploscapter</taxon>
    </lineage>
</organism>
<dbReference type="Proteomes" id="UP000218231">
    <property type="component" value="Unassembled WGS sequence"/>
</dbReference>
<evidence type="ECO:0000313" key="5">
    <source>
        <dbReference type="Proteomes" id="UP000218231"/>
    </source>
</evidence>
<gene>
    <name evidence="4" type="ORF">WR25_09739</name>
</gene>
<dbReference type="AlphaFoldDB" id="A0A2A2K338"/>
<dbReference type="GO" id="GO:0008579">
    <property type="term" value="F:JUN kinase phosphatase activity"/>
    <property type="evidence" value="ECO:0007669"/>
    <property type="project" value="TreeGrafter"/>
</dbReference>
<comment type="caution">
    <text evidence="4">The sequence shown here is derived from an EMBL/GenBank/DDBJ whole genome shotgun (WGS) entry which is preliminary data.</text>
</comment>
<dbReference type="PROSITE" id="PS50054">
    <property type="entry name" value="TYR_PHOSPHATASE_DUAL"/>
    <property type="match status" value="1"/>
</dbReference>
<accession>A0A2A2K338</accession>
<dbReference type="SMART" id="SM00195">
    <property type="entry name" value="DSPc"/>
    <property type="match status" value="1"/>
</dbReference>
<evidence type="ECO:0000256" key="1">
    <source>
        <dbReference type="SAM" id="MobiDB-lite"/>
    </source>
</evidence>
<dbReference type="GO" id="GO:0005737">
    <property type="term" value="C:cytoplasm"/>
    <property type="evidence" value="ECO:0007669"/>
    <property type="project" value="TreeGrafter"/>
</dbReference>
<name>A0A2A2K338_9BILA</name>
<dbReference type="InterPro" id="IPR020422">
    <property type="entry name" value="TYR_PHOSPHATASE_DUAL_dom"/>
</dbReference>
<dbReference type="EMBL" id="LIAE01009762">
    <property type="protein sequence ID" value="PAV68377.1"/>
    <property type="molecule type" value="Genomic_DNA"/>
</dbReference>
<feature type="domain" description="Tyrosine-protein phosphatase" evidence="2">
    <location>
        <begin position="79"/>
        <end position="220"/>
    </location>
</feature>
<proteinExistence type="predicted"/>
<feature type="compositionally biased region" description="Basic and acidic residues" evidence="1">
    <location>
        <begin position="26"/>
        <end position="45"/>
    </location>
</feature>
<dbReference type="PRINTS" id="PR01908">
    <property type="entry name" value="ADSPHPHTASE"/>
</dbReference>
<dbReference type="Pfam" id="PF00782">
    <property type="entry name" value="DSPc"/>
    <property type="match status" value="1"/>
</dbReference>
<dbReference type="PANTHER" id="PTHR46377">
    <property type="entry name" value="DUAL SPECIFICITY PROTEIN PHOSPHATASE 19"/>
    <property type="match status" value="1"/>
</dbReference>
<dbReference type="InterPro" id="IPR000387">
    <property type="entry name" value="Tyr_Pase_dom"/>
</dbReference>
<feature type="region of interest" description="Disordered" evidence="1">
    <location>
        <begin position="24"/>
        <end position="58"/>
    </location>
</feature>
<dbReference type="STRING" id="2018661.A0A2A2K338"/>
<keyword evidence="5" id="KW-1185">Reference proteome</keyword>
<evidence type="ECO:0008006" key="6">
    <source>
        <dbReference type="Google" id="ProtNLM"/>
    </source>
</evidence>
<dbReference type="OrthoDB" id="10252009at2759"/>
<evidence type="ECO:0000259" key="2">
    <source>
        <dbReference type="PROSITE" id="PS50054"/>
    </source>
</evidence>
<sequence>MASLQEKLLAMKNKLKPTETIVMSESGKEIVEKRNSDGTFEKVEDKPEEDGQDVSNRRRKKVERLQRMGFVVDLKPDMQLAQLYPGVFLGSQDVAAELNLLKANKITHIVNCATGIQDHFPTHFQYLHIDMLDLPTTSMDEHLDTVHAFIDNCLGNNGKVLVHCNAGVSRAATFVLSYIMKKTKSGFNAALQNARTIRPAIRPNDGFIKQLKEYEERIGIEKSQ</sequence>
<dbReference type="PANTHER" id="PTHR46377:SF1">
    <property type="entry name" value="DUAL SPECIFICITY PROTEIN PHOSPHATASE 19"/>
    <property type="match status" value="1"/>
</dbReference>
<dbReference type="PROSITE" id="PS50056">
    <property type="entry name" value="TYR_PHOSPHATASE_2"/>
    <property type="match status" value="1"/>
</dbReference>
<dbReference type="Gene3D" id="3.90.190.10">
    <property type="entry name" value="Protein tyrosine phosphatase superfamily"/>
    <property type="match status" value="1"/>
</dbReference>
<dbReference type="InterPro" id="IPR000340">
    <property type="entry name" value="Dual-sp_phosphatase_cat-dom"/>
</dbReference>
<feature type="domain" description="Tyrosine specific protein phosphatases" evidence="3">
    <location>
        <begin position="140"/>
        <end position="201"/>
    </location>
</feature>
<dbReference type="SUPFAM" id="SSF52799">
    <property type="entry name" value="(Phosphotyrosine protein) phosphatases II"/>
    <property type="match status" value="1"/>
</dbReference>
<evidence type="ECO:0000259" key="3">
    <source>
        <dbReference type="PROSITE" id="PS50056"/>
    </source>
</evidence>